<evidence type="ECO:0000256" key="1">
    <source>
        <dbReference type="ARBA" id="ARBA00004651"/>
    </source>
</evidence>
<evidence type="ECO:0000313" key="7">
    <source>
        <dbReference type="EMBL" id="SDB23219.1"/>
    </source>
</evidence>
<dbReference type="AlphaFoldDB" id="A0A1G6BRH4"/>
<feature type="transmembrane region" description="Helical" evidence="6">
    <location>
        <begin position="25"/>
        <end position="48"/>
    </location>
</feature>
<feature type="transmembrane region" description="Helical" evidence="6">
    <location>
        <begin position="54"/>
        <end position="73"/>
    </location>
</feature>
<evidence type="ECO:0000313" key="8">
    <source>
        <dbReference type="Proteomes" id="UP000198771"/>
    </source>
</evidence>
<feature type="transmembrane region" description="Helical" evidence="6">
    <location>
        <begin position="121"/>
        <end position="142"/>
    </location>
</feature>
<dbReference type="Pfam" id="PF03739">
    <property type="entry name" value="LptF_LptG"/>
    <property type="match status" value="1"/>
</dbReference>
<evidence type="ECO:0000256" key="5">
    <source>
        <dbReference type="ARBA" id="ARBA00023136"/>
    </source>
</evidence>
<dbReference type="PANTHER" id="PTHR33529">
    <property type="entry name" value="SLR0882 PROTEIN-RELATED"/>
    <property type="match status" value="1"/>
</dbReference>
<evidence type="ECO:0000256" key="3">
    <source>
        <dbReference type="ARBA" id="ARBA00022692"/>
    </source>
</evidence>
<feature type="transmembrane region" description="Helical" evidence="6">
    <location>
        <begin position="350"/>
        <end position="372"/>
    </location>
</feature>
<comment type="subcellular location">
    <subcellularLocation>
        <location evidence="1">Cell membrane</location>
        <topology evidence="1">Multi-pass membrane protein</topology>
    </subcellularLocation>
</comment>
<dbReference type="InterPro" id="IPR005495">
    <property type="entry name" value="LptG/LptF_permease"/>
</dbReference>
<evidence type="ECO:0000256" key="4">
    <source>
        <dbReference type="ARBA" id="ARBA00022989"/>
    </source>
</evidence>
<name>A0A1G6BRH4_9BACT</name>
<accession>A0A1G6BRH4</accession>
<keyword evidence="3 6" id="KW-0812">Transmembrane</keyword>
<evidence type="ECO:0000256" key="6">
    <source>
        <dbReference type="SAM" id="Phobius"/>
    </source>
</evidence>
<feature type="transmembrane region" description="Helical" evidence="6">
    <location>
        <begin position="85"/>
        <end position="101"/>
    </location>
</feature>
<dbReference type="Proteomes" id="UP000198771">
    <property type="component" value="Unassembled WGS sequence"/>
</dbReference>
<feature type="transmembrane region" description="Helical" evidence="6">
    <location>
        <begin position="293"/>
        <end position="310"/>
    </location>
</feature>
<dbReference type="GO" id="GO:0043190">
    <property type="term" value="C:ATP-binding cassette (ABC) transporter complex"/>
    <property type="evidence" value="ECO:0007669"/>
    <property type="project" value="TreeGrafter"/>
</dbReference>
<keyword evidence="4 6" id="KW-1133">Transmembrane helix</keyword>
<evidence type="ECO:0000256" key="2">
    <source>
        <dbReference type="ARBA" id="ARBA00022475"/>
    </source>
</evidence>
<organism evidence="7 8">
    <name type="scientific">Desulfonatronum thiosulfatophilum</name>
    <dbReference type="NCBI Taxonomy" id="617002"/>
    <lineage>
        <taxon>Bacteria</taxon>
        <taxon>Pseudomonadati</taxon>
        <taxon>Thermodesulfobacteriota</taxon>
        <taxon>Desulfovibrionia</taxon>
        <taxon>Desulfovibrionales</taxon>
        <taxon>Desulfonatronaceae</taxon>
        <taxon>Desulfonatronum</taxon>
    </lineage>
</organism>
<feature type="transmembrane region" description="Helical" evidence="6">
    <location>
        <begin position="316"/>
        <end position="338"/>
    </location>
</feature>
<sequence length="382" mass="43100">MPVTPSLAEYLRRPLQYRFNTLQRYLLVQNLFLSGLCLGVGACIYLLQDLVDNLDVFVQAGVGVGVMATFFLAKLPLILSQILPAAYLVSLIVQIGLLVRHRELLALQSGGVSYAALVRFYAVYGLVWCVLQLFLSQGLGVAGQRTMDRIWQEQVQKQAVGVVELRNIWFLNGPYVVNVESAYPDQGQGKDVTVYVYGEGNTLKRIISAETFQVQGRQWELQSVRVYETITFDVYQETSLYLDISQDLDAFSILQTRFEASALSLFELGRIISYLEGTGSNVERLRTVWHMKWAYAFSLLVMTFIALALYTLFDSVYLNIALGLSIVFLYYVLFVLGVSLGERGFMSPFFGAWLGNFFFGLSAGALLVWHFMPDELSAFRKQ</sequence>
<gene>
    <name evidence="7" type="ORF">SAMN05660653_01139</name>
</gene>
<dbReference type="STRING" id="617002.SAMN05660653_01139"/>
<keyword evidence="8" id="KW-1185">Reference proteome</keyword>
<dbReference type="PANTHER" id="PTHR33529:SF6">
    <property type="entry name" value="YJGP_YJGQ FAMILY PERMEASE"/>
    <property type="match status" value="1"/>
</dbReference>
<dbReference type="EMBL" id="FMXO01000005">
    <property type="protein sequence ID" value="SDB23219.1"/>
    <property type="molecule type" value="Genomic_DNA"/>
</dbReference>
<proteinExistence type="predicted"/>
<keyword evidence="2" id="KW-1003">Cell membrane</keyword>
<reference evidence="7 8" key="1">
    <citation type="submission" date="2016-10" db="EMBL/GenBank/DDBJ databases">
        <authorList>
            <person name="de Groot N.N."/>
        </authorList>
    </citation>
    <scope>NUCLEOTIDE SEQUENCE [LARGE SCALE GENOMIC DNA]</scope>
    <source>
        <strain evidence="7 8">ASO4-2</strain>
    </source>
</reference>
<dbReference type="GO" id="GO:0015920">
    <property type="term" value="P:lipopolysaccharide transport"/>
    <property type="evidence" value="ECO:0007669"/>
    <property type="project" value="TreeGrafter"/>
</dbReference>
<keyword evidence="5 6" id="KW-0472">Membrane</keyword>
<protein>
    <submittedName>
        <fullName evidence="7">Lipopolysaccharide export system permease protein</fullName>
    </submittedName>
</protein>